<feature type="compositionally biased region" description="Polar residues" evidence="1">
    <location>
        <begin position="1"/>
        <end position="11"/>
    </location>
</feature>
<evidence type="ECO:0000313" key="2">
    <source>
        <dbReference type="EMBL" id="KAJ7697442.1"/>
    </source>
</evidence>
<reference evidence="2" key="1">
    <citation type="submission" date="2023-03" db="EMBL/GenBank/DDBJ databases">
        <title>Massive genome expansion in bonnet fungi (Mycena s.s.) driven by repeated elements and novel gene families across ecological guilds.</title>
        <authorList>
            <consortium name="Lawrence Berkeley National Laboratory"/>
            <person name="Harder C.B."/>
            <person name="Miyauchi S."/>
            <person name="Viragh M."/>
            <person name="Kuo A."/>
            <person name="Thoen E."/>
            <person name="Andreopoulos B."/>
            <person name="Lu D."/>
            <person name="Skrede I."/>
            <person name="Drula E."/>
            <person name="Henrissat B."/>
            <person name="Morin E."/>
            <person name="Kohler A."/>
            <person name="Barry K."/>
            <person name="LaButti K."/>
            <person name="Morin E."/>
            <person name="Salamov A."/>
            <person name="Lipzen A."/>
            <person name="Mereny Z."/>
            <person name="Hegedus B."/>
            <person name="Baldrian P."/>
            <person name="Stursova M."/>
            <person name="Weitz H."/>
            <person name="Taylor A."/>
            <person name="Grigoriev I.V."/>
            <person name="Nagy L.G."/>
            <person name="Martin F."/>
            <person name="Kauserud H."/>
        </authorList>
    </citation>
    <scope>NUCLEOTIDE SEQUENCE</scope>
    <source>
        <strain evidence="2">CBHHK067</strain>
    </source>
</reference>
<feature type="region of interest" description="Disordered" evidence="1">
    <location>
        <begin position="72"/>
        <end position="104"/>
    </location>
</feature>
<dbReference type="AlphaFoldDB" id="A0AAD7DQN6"/>
<sequence>MKGSQASSSSPGPVAHTARHRPRPPVCHLSVPASAFHRCAFTHLHALGCPDPARPGSSWAMPFVTPSILSAPTVASPPPRTPRLSAPSTPPSAYPPHRRPPRPMLTPLHAHLPQAALRRPVPLRPNPPTHPVFNGLPRLPTNSSSASKTPSISCKEHTTWTAAFVARDF</sequence>
<protein>
    <submittedName>
        <fullName evidence="2">Uncharacterized protein</fullName>
    </submittedName>
</protein>
<feature type="region of interest" description="Disordered" evidence="1">
    <location>
        <begin position="132"/>
        <end position="151"/>
    </location>
</feature>
<comment type="caution">
    <text evidence="2">The sequence shown here is derived from an EMBL/GenBank/DDBJ whole genome shotgun (WGS) entry which is preliminary data.</text>
</comment>
<dbReference type="EMBL" id="JARKIE010000030">
    <property type="protein sequence ID" value="KAJ7697442.1"/>
    <property type="molecule type" value="Genomic_DNA"/>
</dbReference>
<evidence type="ECO:0000313" key="3">
    <source>
        <dbReference type="Proteomes" id="UP001221757"/>
    </source>
</evidence>
<dbReference type="Proteomes" id="UP001221757">
    <property type="component" value="Unassembled WGS sequence"/>
</dbReference>
<feature type="region of interest" description="Disordered" evidence="1">
    <location>
        <begin position="1"/>
        <end position="25"/>
    </location>
</feature>
<organism evidence="2 3">
    <name type="scientific">Mycena rosella</name>
    <name type="common">Pink bonnet</name>
    <name type="synonym">Agaricus rosellus</name>
    <dbReference type="NCBI Taxonomy" id="1033263"/>
    <lineage>
        <taxon>Eukaryota</taxon>
        <taxon>Fungi</taxon>
        <taxon>Dikarya</taxon>
        <taxon>Basidiomycota</taxon>
        <taxon>Agaricomycotina</taxon>
        <taxon>Agaricomycetes</taxon>
        <taxon>Agaricomycetidae</taxon>
        <taxon>Agaricales</taxon>
        <taxon>Marasmiineae</taxon>
        <taxon>Mycenaceae</taxon>
        <taxon>Mycena</taxon>
    </lineage>
</organism>
<gene>
    <name evidence="2" type="ORF">B0H17DRAFT_1197498</name>
</gene>
<feature type="compositionally biased region" description="Polar residues" evidence="1">
    <location>
        <begin position="140"/>
        <end position="151"/>
    </location>
</feature>
<name>A0AAD7DQN6_MYCRO</name>
<keyword evidence="3" id="KW-1185">Reference proteome</keyword>
<accession>A0AAD7DQN6</accession>
<evidence type="ECO:0000256" key="1">
    <source>
        <dbReference type="SAM" id="MobiDB-lite"/>
    </source>
</evidence>
<proteinExistence type="predicted"/>